<dbReference type="RefSeq" id="WP_262428321.1">
    <property type="nucleotide sequence ID" value="NZ_JACRTG010000003.1"/>
</dbReference>
<sequence length="384" mass="45002">MFRKVFLKELKHQFTSITIVILLVSTFLFYYTQFVGDLKRNWIKPIPQRTDMQVLWGEKDDMLILNDEEITRSVYENMKADYEHGDTLKIKGINRVYEKINDSEKSVLKDVVKEFEDKFFDMTDEEFDNIMGKADRALGGNTAYNEKYYLLCFAAREPYEVEKKEYETILKEDKITNAYARLFADYIGIAIGFFMVFVTGFTFVKDKGYGSDELIYTRKISSFKYVGGKYLADILTAFIIVAIMAAHATWLFHGFSNITGDPISYTAFFKYAILWILPTIMFVASLSYVLQIIFDNGIVPIIIQFLYWLYSSDIHHNQISKYIIRFNNIVPYSEFQFAEHAIFTNRIFYTVLSIVLLFAAMKLWDIKRSSLDEGFKIRGRVIFK</sequence>
<dbReference type="AlphaFoldDB" id="A0A926EV92"/>
<feature type="transmembrane region" description="Helical" evidence="5">
    <location>
        <begin position="12"/>
        <end position="31"/>
    </location>
</feature>
<feature type="transmembrane region" description="Helical" evidence="5">
    <location>
        <begin position="183"/>
        <end position="204"/>
    </location>
</feature>
<feature type="domain" description="ABC-2 type transporter transmembrane" evidence="6">
    <location>
        <begin position="37"/>
        <end position="309"/>
    </location>
</feature>
<evidence type="ECO:0000313" key="8">
    <source>
        <dbReference type="Proteomes" id="UP000601171"/>
    </source>
</evidence>
<reference evidence="7" key="1">
    <citation type="submission" date="2020-08" db="EMBL/GenBank/DDBJ databases">
        <title>Genome public.</title>
        <authorList>
            <person name="Liu C."/>
            <person name="Sun Q."/>
        </authorList>
    </citation>
    <scope>NUCLEOTIDE SEQUENCE</scope>
    <source>
        <strain evidence="7">BX21</strain>
    </source>
</reference>
<keyword evidence="2 5" id="KW-0812">Transmembrane</keyword>
<evidence type="ECO:0000256" key="5">
    <source>
        <dbReference type="SAM" id="Phobius"/>
    </source>
</evidence>
<gene>
    <name evidence="7" type="ORF">H8707_01195</name>
</gene>
<evidence type="ECO:0000259" key="6">
    <source>
        <dbReference type="Pfam" id="PF12698"/>
    </source>
</evidence>
<evidence type="ECO:0000256" key="1">
    <source>
        <dbReference type="ARBA" id="ARBA00004141"/>
    </source>
</evidence>
<keyword evidence="8" id="KW-1185">Reference proteome</keyword>
<dbReference type="Pfam" id="PF12698">
    <property type="entry name" value="ABC2_membrane_3"/>
    <property type="match status" value="1"/>
</dbReference>
<protein>
    <submittedName>
        <fullName evidence="7">ABC transporter permease</fullName>
    </submittedName>
</protein>
<evidence type="ECO:0000256" key="2">
    <source>
        <dbReference type="ARBA" id="ARBA00022692"/>
    </source>
</evidence>
<feature type="transmembrane region" description="Helical" evidence="5">
    <location>
        <begin position="347"/>
        <end position="364"/>
    </location>
</feature>
<dbReference type="InterPro" id="IPR013525">
    <property type="entry name" value="ABC2_TM"/>
</dbReference>
<dbReference type="GO" id="GO:0140359">
    <property type="term" value="F:ABC-type transporter activity"/>
    <property type="evidence" value="ECO:0007669"/>
    <property type="project" value="InterPro"/>
</dbReference>
<evidence type="ECO:0000256" key="3">
    <source>
        <dbReference type="ARBA" id="ARBA00022989"/>
    </source>
</evidence>
<dbReference type="GO" id="GO:0016020">
    <property type="term" value="C:membrane"/>
    <property type="evidence" value="ECO:0007669"/>
    <property type="project" value="UniProtKB-SubCell"/>
</dbReference>
<organism evidence="7 8">
    <name type="scientific">Paratissierella segnis</name>
    <dbReference type="NCBI Taxonomy" id="2763679"/>
    <lineage>
        <taxon>Bacteria</taxon>
        <taxon>Bacillati</taxon>
        <taxon>Bacillota</taxon>
        <taxon>Tissierellia</taxon>
        <taxon>Tissierellales</taxon>
        <taxon>Tissierellaceae</taxon>
        <taxon>Paratissierella</taxon>
    </lineage>
</organism>
<comment type="caution">
    <text evidence="7">The sequence shown here is derived from an EMBL/GenBank/DDBJ whole genome shotgun (WGS) entry which is preliminary data.</text>
</comment>
<accession>A0A926EV92</accession>
<proteinExistence type="predicted"/>
<dbReference type="Proteomes" id="UP000601171">
    <property type="component" value="Unassembled WGS sequence"/>
</dbReference>
<comment type="subcellular location">
    <subcellularLocation>
        <location evidence="1">Membrane</location>
        <topology evidence="1">Multi-pass membrane protein</topology>
    </subcellularLocation>
</comment>
<keyword evidence="4 5" id="KW-0472">Membrane</keyword>
<keyword evidence="3 5" id="KW-1133">Transmembrane helix</keyword>
<name>A0A926EV92_9FIRM</name>
<feature type="transmembrane region" description="Helical" evidence="5">
    <location>
        <begin position="234"/>
        <end position="255"/>
    </location>
</feature>
<evidence type="ECO:0000313" key="7">
    <source>
        <dbReference type="EMBL" id="MBC8586855.1"/>
    </source>
</evidence>
<evidence type="ECO:0000256" key="4">
    <source>
        <dbReference type="ARBA" id="ARBA00023136"/>
    </source>
</evidence>
<dbReference type="EMBL" id="JACRTG010000003">
    <property type="protein sequence ID" value="MBC8586855.1"/>
    <property type="molecule type" value="Genomic_DNA"/>
</dbReference>
<feature type="transmembrane region" description="Helical" evidence="5">
    <location>
        <begin position="267"/>
        <end position="286"/>
    </location>
</feature>